<evidence type="ECO:0000313" key="4">
    <source>
        <dbReference type="EMBL" id="MBK1792494.1"/>
    </source>
</evidence>
<reference evidence="4" key="1">
    <citation type="submission" date="2021-01" db="EMBL/GenBank/DDBJ databases">
        <title>Modified the classification status of verrucomicrobia.</title>
        <authorList>
            <person name="Feng X."/>
        </authorList>
    </citation>
    <scope>NUCLEOTIDE SEQUENCE</scope>
    <source>
        <strain evidence="4">_KCTC 22039</strain>
    </source>
</reference>
<keyword evidence="5" id="KW-1185">Reference proteome</keyword>
<dbReference type="AlphaFoldDB" id="A0A8J7SL19"/>
<protein>
    <submittedName>
        <fullName evidence="4">Zinc-binding alcohol dehydrogenase family protein</fullName>
    </submittedName>
</protein>
<dbReference type="RefSeq" id="WP_200312503.1">
    <property type="nucleotide sequence ID" value="NZ_JAENIM010000045.1"/>
</dbReference>
<dbReference type="CDD" id="cd08261">
    <property type="entry name" value="Zn_ADH7"/>
    <property type="match status" value="1"/>
</dbReference>
<dbReference type="InterPro" id="IPR036291">
    <property type="entry name" value="NAD(P)-bd_dom_sf"/>
</dbReference>
<dbReference type="InterPro" id="IPR050129">
    <property type="entry name" value="Zn_alcohol_dh"/>
</dbReference>
<sequence length="341" mass="36988">MMKTVILDEPGHYSLIDRDKPTPKAGEALVKVHRVGICGTDLHAFSGNQPFFEYPRVLGHELGVEVIEVNGDNPKGLQPGDKCSVEPYMFNPDSYASQAGLTNACESMQVLGVHSDGGMSEYICVPANKLHKSDKLNFDQLALVETLCIGAHAVERANPRVGENVLVIGAGPIDLGAMQFAQAEGARVIAMDINDERLSFCRETLGISASVNALANDLEDQLRHICDGNLPTVIIDATGNKRSMENTFKLAGHGCRIVFLGLFIGEVQFDDPSFHRKELTLMASRNALPETFTKVIKAIEEGRLDTSSWVTQRMQLGDVPEVFASVPGQAGQIKAVIEVSN</sequence>
<dbReference type="Proteomes" id="UP000624703">
    <property type="component" value="Unassembled WGS sequence"/>
</dbReference>
<dbReference type="Pfam" id="PF08240">
    <property type="entry name" value="ADH_N"/>
    <property type="match status" value="1"/>
</dbReference>
<comment type="caution">
    <text evidence="4">The sequence shown here is derived from an EMBL/GenBank/DDBJ whole genome shotgun (WGS) entry which is preliminary data.</text>
</comment>
<dbReference type="Gene3D" id="3.40.50.720">
    <property type="entry name" value="NAD(P)-binding Rossmann-like Domain"/>
    <property type="match status" value="1"/>
</dbReference>
<dbReference type="SUPFAM" id="SSF51735">
    <property type="entry name" value="NAD(P)-binding Rossmann-fold domains"/>
    <property type="match status" value="1"/>
</dbReference>
<dbReference type="InterPro" id="IPR013149">
    <property type="entry name" value="ADH-like_C"/>
</dbReference>
<keyword evidence="1" id="KW-0560">Oxidoreductase</keyword>
<dbReference type="InterPro" id="IPR011032">
    <property type="entry name" value="GroES-like_sf"/>
</dbReference>
<dbReference type="Gene3D" id="3.90.180.10">
    <property type="entry name" value="Medium-chain alcohol dehydrogenases, catalytic domain"/>
    <property type="match status" value="1"/>
</dbReference>
<evidence type="ECO:0000256" key="1">
    <source>
        <dbReference type="ARBA" id="ARBA00023002"/>
    </source>
</evidence>
<name>A0A8J7SL19_9BACT</name>
<dbReference type="EMBL" id="JAENIM010000045">
    <property type="protein sequence ID" value="MBK1792494.1"/>
    <property type="molecule type" value="Genomic_DNA"/>
</dbReference>
<dbReference type="PANTHER" id="PTHR43401">
    <property type="entry name" value="L-THREONINE 3-DEHYDROGENASE"/>
    <property type="match status" value="1"/>
</dbReference>
<dbReference type="PANTHER" id="PTHR43401:SF3">
    <property type="entry name" value="L-GALACTONATE-5-DEHYDROGENASE"/>
    <property type="match status" value="1"/>
</dbReference>
<organism evidence="4 5">
    <name type="scientific">Persicirhabdus sediminis</name>
    <dbReference type="NCBI Taxonomy" id="454144"/>
    <lineage>
        <taxon>Bacteria</taxon>
        <taxon>Pseudomonadati</taxon>
        <taxon>Verrucomicrobiota</taxon>
        <taxon>Verrucomicrobiia</taxon>
        <taxon>Verrucomicrobiales</taxon>
        <taxon>Verrucomicrobiaceae</taxon>
        <taxon>Persicirhabdus</taxon>
    </lineage>
</organism>
<feature type="domain" description="Alcohol dehydrogenase-like N-terminal" evidence="3">
    <location>
        <begin position="25"/>
        <end position="133"/>
    </location>
</feature>
<evidence type="ECO:0000259" key="3">
    <source>
        <dbReference type="Pfam" id="PF08240"/>
    </source>
</evidence>
<evidence type="ECO:0000313" key="5">
    <source>
        <dbReference type="Proteomes" id="UP000624703"/>
    </source>
</evidence>
<dbReference type="GO" id="GO:0016491">
    <property type="term" value="F:oxidoreductase activity"/>
    <property type="evidence" value="ECO:0007669"/>
    <property type="project" value="UniProtKB-KW"/>
</dbReference>
<proteinExistence type="predicted"/>
<dbReference type="InterPro" id="IPR013154">
    <property type="entry name" value="ADH-like_N"/>
</dbReference>
<gene>
    <name evidence="4" type="ORF">JIN82_15120</name>
</gene>
<feature type="domain" description="Alcohol dehydrogenase-like C-terminal" evidence="2">
    <location>
        <begin position="174"/>
        <end position="300"/>
    </location>
</feature>
<evidence type="ECO:0000259" key="2">
    <source>
        <dbReference type="Pfam" id="PF00107"/>
    </source>
</evidence>
<dbReference type="Pfam" id="PF00107">
    <property type="entry name" value="ADH_zinc_N"/>
    <property type="match status" value="1"/>
</dbReference>
<dbReference type="SUPFAM" id="SSF50129">
    <property type="entry name" value="GroES-like"/>
    <property type="match status" value="1"/>
</dbReference>
<accession>A0A8J7SL19</accession>